<comment type="caution">
    <text evidence="3">The sequence shown here is derived from an EMBL/GenBank/DDBJ whole genome shotgun (WGS) entry which is preliminary data.</text>
</comment>
<dbReference type="PANTHER" id="PTHR33877:SF2">
    <property type="entry name" value="OS07G0170200 PROTEIN"/>
    <property type="match status" value="1"/>
</dbReference>
<evidence type="ECO:0000259" key="2">
    <source>
        <dbReference type="SMART" id="SM00507"/>
    </source>
</evidence>
<dbReference type="Pfam" id="PF01844">
    <property type="entry name" value="HNH"/>
    <property type="match status" value="1"/>
</dbReference>
<evidence type="ECO:0000313" key="3">
    <source>
        <dbReference type="EMBL" id="TSB37291.1"/>
    </source>
</evidence>
<evidence type="ECO:0000313" key="4">
    <source>
        <dbReference type="Proteomes" id="UP000320888"/>
    </source>
</evidence>
<sequence length="206" mass="22384">MSYPKSRGNAARRRARKRSLARRDGRHCTYCKTPFSAHLRNATVDHVIPVSLFLTWRLENLVLACRPCNTAKGNRLPLSVALLLCAYWPTGEHPTDTGESGGATLTQPTDEQGHEESGERADSPRGRLSWSVDWALLARLAHARESADSQGSRLWERSGADLPERAAGSGAVDPTLTVVGRQPAPGRWSPDPTGFDDGFAWTGAAA</sequence>
<proteinExistence type="predicted"/>
<dbReference type="InterPro" id="IPR002711">
    <property type="entry name" value="HNH"/>
</dbReference>
<dbReference type="EMBL" id="VKLS01000241">
    <property type="protein sequence ID" value="TSB37291.1"/>
    <property type="molecule type" value="Genomic_DNA"/>
</dbReference>
<keyword evidence="3" id="KW-0378">Hydrolase</keyword>
<feature type="region of interest" description="Disordered" evidence="1">
    <location>
        <begin position="162"/>
        <end position="206"/>
    </location>
</feature>
<dbReference type="AlphaFoldDB" id="A0A553Z761"/>
<dbReference type="PANTHER" id="PTHR33877">
    <property type="entry name" value="SLL1193 PROTEIN"/>
    <property type="match status" value="1"/>
</dbReference>
<organism evidence="3 4">
    <name type="scientific">Streptomyces benahoarensis</name>
    <dbReference type="NCBI Taxonomy" id="2595054"/>
    <lineage>
        <taxon>Bacteria</taxon>
        <taxon>Bacillati</taxon>
        <taxon>Actinomycetota</taxon>
        <taxon>Actinomycetes</taxon>
        <taxon>Kitasatosporales</taxon>
        <taxon>Streptomycetaceae</taxon>
        <taxon>Streptomyces</taxon>
    </lineage>
</organism>
<feature type="region of interest" description="Disordered" evidence="1">
    <location>
        <begin position="94"/>
        <end position="126"/>
    </location>
</feature>
<feature type="domain" description="HNH nuclease" evidence="2">
    <location>
        <begin position="15"/>
        <end position="70"/>
    </location>
</feature>
<protein>
    <submittedName>
        <fullName evidence="3">HNH endonuclease</fullName>
    </submittedName>
</protein>
<reference evidence="3 4" key="1">
    <citation type="submission" date="2019-07" db="EMBL/GenBank/DDBJ databases">
        <title>Draft genome for Streptomyces benahoarensis MZ03-48.</title>
        <authorList>
            <person name="Gonzalez-Pimentel J.L."/>
        </authorList>
    </citation>
    <scope>NUCLEOTIDE SEQUENCE [LARGE SCALE GENOMIC DNA]</scope>
    <source>
        <strain evidence="3 4">MZ03-48</strain>
    </source>
</reference>
<feature type="compositionally biased region" description="Basic residues" evidence="1">
    <location>
        <begin position="10"/>
        <end position="20"/>
    </location>
</feature>
<feature type="compositionally biased region" description="Basic and acidic residues" evidence="1">
    <location>
        <begin position="111"/>
        <end position="125"/>
    </location>
</feature>
<dbReference type="CDD" id="cd00085">
    <property type="entry name" value="HNHc"/>
    <property type="match status" value="1"/>
</dbReference>
<gene>
    <name evidence="3" type="ORF">FNZ23_18610</name>
</gene>
<dbReference type="Proteomes" id="UP000320888">
    <property type="component" value="Unassembled WGS sequence"/>
</dbReference>
<dbReference type="RefSeq" id="WP_143942117.1">
    <property type="nucleotide sequence ID" value="NZ_VKLS01000241.1"/>
</dbReference>
<name>A0A553Z761_9ACTN</name>
<dbReference type="SMART" id="SM00507">
    <property type="entry name" value="HNHc"/>
    <property type="match status" value="1"/>
</dbReference>
<dbReference type="InterPro" id="IPR003615">
    <property type="entry name" value="HNH_nuc"/>
</dbReference>
<keyword evidence="3" id="KW-0540">Nuclease</keyword>
<feature type="region of interest" description="Disordered" evidence="1">
    <location>
        <begin position="1"/>
        <end position="21"/>
    </location>
</feature>
<dbReference type="OrthoDB" id="9802901at2"/>
<accession>A0A553Z761</accession>
<keyword evidence="3" id="KW-0255">Endonuclease</keyword>
<evidence type="ECO:0000256" key="1">
    <source>
        <dbReference type="SAM" id="MobiDB-lite"/>
    </source>
</evidence>
<dbReference type="Gene3D" id="1.10.30.50">
    <property type="match status" value="1"/>
</dbReference>
<dbReference type="GO" id="GO:0008270">
    <property type="term" value="F:zinc ion binding"/>
    <property type="evidence" value="ECO:0007669"/>
    <property type="project" value="InterPro"/>
</dbReference>
<dbReference type="GO" id="GO:0003676">
    <property type="term" value="F:nucleic acid binding"/>
    <property type="evidence" value="ECO:0007669"/>
    <property type="project" value="InterPro"/>
</dbReference>
<dbReference type="InterPro" id="IPR052892">
    <property type="entry name" value="NA-targeting_endonuclease"/>
</dbReference>
<keyword evidence="4" id="KW-1185">Reference proteome</keyword>
<dbReference type="GO" id="GO:0004519">
    <property type="term" value="F:endonuclease activity"/>
    <property type="evidence" value="ECO:0007669"/>
    <property type="project" value="UniProtKB-KW"/>
</dbReference>